<reference evidence="11" key="1">
    <citation type="submission" date="2021-04" db="EMBL/GenBank/DDBJ databases">
        <title>Ouciella asimina sp. nov., isolated from the surface seawater in the hydrothermal field of Okinawa Trough.</title>
        <authorList>
            <person name="Shuang W."/>
        </authorList>
    </citation>
    <scope>NUCLEOTIDE SEQUENCE</scope>
    <source>
        <strain evidence="11">LXI357</strain>
    </source>
</reference>
<evidence type="ECO:0000256" key="9">
    <source>
        <dbReference type="SAM" id="SignalP"/>
    </source>
</evidence>
<dbReference type="GO" id="GO:0004180">
    <property type="term" value="F:carboxypeptidase activity"/>
    <property type="evidence" value="ECO:0007669"/>
    <property type="project" value="UniProtKB-ARBA"/>
</dbReference>
<dbReference type="PANTHER" id="PTHR41533">
    <property type="entry name" value="L,D-TRANSPEPTIDASE HI_1667-RELATED"/>
    <property type="match status" value="1"/>
</dbReference>
<keyword evidence="4 7" id="KW-0133">Cell shape</keyword>
<dbReference type="CDD" id="cd16913">
    <property type="entry name" value="YkuD_like"/>
    <property type="match status" value="1"/>
</dbReference>
<dbReference type="Gene3D" id="1.10.101.10">
    <property type="entry name" value="PGBD-like superfamily/PGBD"/>
    <property type="match status" value="1"/>
</dbReference>
<dbReference type="InterPro" id="IPR052905">
    <property type="entry name" value="LD-transpeptidase_YkuD-like"/>
</dbReference>
<dbReference type="SUPFAM" id="SSF47090">
    <property type="entry name" value="PGBD-like"/>
    <property type="match status" value="1"/>
</dbReference>
<dbReference type="GO" id="GO:0009252">
    <property type="term" value="P:peptidoglycan biosynthetic process"/>
    <property type="evidence" value="ECO:0007669"/>
    <property type="project" value="UniProtKB-KW"/>
</dbReference>
<evidence type="ECO:0000256" key="8">
    <source>
        <dbReference type="SAM" id="MobiDB-lite"/>
    </source>
</evidence>
<dbReference type="InterPro" id="IPR002477">
    <property type="entry name" value="Peptidoglycan-bd-like"/>
</dbReference>
<feature type="region of interest" description="Disordered" evidence="8">
    <location>
        <begin position="221"/>
        <end position="242"/>
    </location>
</feature>
<dbReference type="AlphaFoldDB" id="A0A8T4IA19"/>
<keyword evidence="6 7" id="KW-0961">Cell wall biogenesis/degradation</keyword>
<evidence type="ECO:0000259" key="10">
    <source>
        <dbReference type="PROSITE" id="PS52029"/>
    </source>
</evidence>
<evidence type="ECO:0000256" key="4">
    <source>
        <dbReference type="ARBA" id="ARBA00022960"/>
    </source>
</evidence>
<dbReference type="InterPro" id="IPR036366">
    <property type="entry name" value="PGBDSf"/>
</dbReference>
<protein>
    <submittedName>
        <fullName evidence="11">L,D-transpeptidase family protein</fullName>
    </submittedName>
</protein>
<organism evidence="11 12">
    <name type="scientific">Stakelama marina</name>
    <dbReference type="NCBI Taxonomy" id="2826939"/>
    <lineage>
        <taxon>Bacteria</taxon>
        <taxon>Pseudomonadati</taxon>
        <taxon>Pseudomonadota</taxon>
        <taxon>Alphaproteobacteria</taxon>
        <taxon>Sphingomonadales</taxon>
        <taxon>Sphingomonadaceae</taxon>
        <taxon>Stakelama</taxon>
    </lineage>
</organism>
<keyword evidence="12" id="KW-1185">Reference proteome</keyword>
<evidence type="ECO:0000256" key="6">
    <source>
        <dbReference type="ARBA" id="ARBA00023316"/>
    </source>
</evidence>
<accession>A0A8T4IA19</accession>
<feature type="active site" description="Nucleophile" evidence="7">
    <location>
        <position position="433"/>
    </location>
</feature>
<comment type="pathway">
    <text evidence="1 7">Cell wall biogenesis; peptidoglycan biosynthesis.</text>
</comment>
<evidence type="ECO:0000256" key="7">
    <source>
        <dbReference type="PROSITE-ProRule" id="PRU01373"/>
    </source>
</evidence>
<feature type="active site" description="Proton donor/acceptor" evidence="7">
    <location>
        <position position="414"/>
    </location>
</feature>
<evidence type="ECO:0000313" key="12">
    <source>
        <dbReference type="Proteomes" id="UP000676996"/>
    </source>
</evidence>
<dbReference type="SUPFAM" id="SSF141523">
    <property type="entry name" value="L,D-transpeptidase catalytic domain-like"/>
    <property type="match status" value="1"/>
</dbReference>
<dbReference type="Proteomes" id="UP000676996">
    <property type="component" value="Unassembled WGS sequence"/>
</dbReference>
<evidence type="ECO:0000256" key="5">
    <source>
        <dbReference type="ARBA" id="ARBA00022984"/>
    </source>
</evidence>
<dbReference type="PROSITE" id="PS52029">
    <property type="entry name" value="LD_TPASE"/>
    <property type="match status" value="1"/>
</dbReference>
<dbReference type="InterPro" id="IPR038063">
    <property type="entry name" value="Transpep_catalytic_dom"/>
</dbReference>
<dbReference type="Pfam" id="PF03734">
    <property type="entry name" value="YkuD"/>
    <property type="match status" value="1"/>
</dbReference>
<feature type="chain" id="PRO_5035831537" evidence="9">
    <location>
        <begin position="24"/>
        <end position="527"/>
    </location>
</feature>
<gene>
    <name evidence="11" type="ORF">J7S20_00510</name>
</gene>
<keyword evidence="3" id="KW-0808">Transferase</keyword>
<proteinExistence type="inferred from homology"/>
<evidence type="ECO:0000256" key="1">
    <source>
        <dbReference type="ARBA" id="ARBA00004752"/>
    </source>
</evidence>
<dbReference type="Pfam" id="PF01471">
    <property type="entry name" value="PG_binding_1"/>
    <property type="match status" value="1"/>
</dbReference>
<keyword evidence="9" id="KW-0732">Signal</keyword>
<evidence type="ECO:0000256" key="2">
    <source>
        <dbReference type="ARBA" id="ARBA00005992"/>
    </source>
</evidence>
<feature type="domain" description="L,D-TPase catalytic" evidence="10">
    <location>
        <begin position="307"/>
        <end position="455"/>
    </location>
</feature>
<name>A0A8T4IA19_9SPHN</name>
<dbReference type="InterPro" id="IPR045380">
    <property type="entry name" value="LD_TPept_scaffold_dom"/>
</dbReference>
<dbReference type="GO" id="GO:0071555">
    <property type="term" value="P:cell wall organization"/>
    <property type="evidence" value="ECO:0007669"/>
    <property type="project" value="UniProtKB-UniRule"/>
</dbReference>
<dbReference type="InterPro" id="IPR005490">
    <property type="entry name" value="LD_TPept_cat_dom"/>
</dbReference>
<keyword evidence="5 7" id="KW-0573">Peptidoglycan synthesis</keyword>
<dbReference type="Gene3D" id="2.40.440.10">
    <property type="entry name" value="L,D-transpeptidase catalytic domain-like"/>
    <property type="match status" value="1"/>
</dbReference>
<evidence type="ECO:0000313" key="11">
    <source>
        <dbReference type="EMBL" id="MBR0550982.1"/>
    </source>
</evidence>
<dbReference type="Pfam" id="PF20142">
    <property type="entry name" value="Scaffold"/>
    <property type="match status" value="1"/>
</dbReference>
<comment type="caution">
    <text evidence="11">The sequence shown here is derived from an EMBL/GenBank/DDBJ whole genome shotgun (WGS) entry which is preliminary data.</text>
</comment>
<sequence length="527" mass="57378">MKHSSLGILLTAVAAVASCNSKAESTQKVQVASTTDSSPPTIDASALRDAAKGDVLNQFYQSRNWQAAWSPAAEQALRQELADRARHGLDRVTFLPNTEGATPAALDVALTKAALYYAGALARGLTDPTKLHKIYTIPRPDIDLPKGLQKALETGKVGEWFDSLAPQTDEYRALSKAYLDQSKAAKRETRTEIGHGDLIHVGEHDPRVPLIAKALESSGYLEKQPDTAPAPADGGDSSAQDTQNADLYTPRIETAVKQLQTDFGIADDGIVGPDTLSALNAGPAEHARSLAVALDRRRWLSRTPPATRIDVNTAAAELQYFRDGQPVNRRKVIVGQPGKETPQLQAPIFRLVANPTWTVPRSIQRTEMAGKSQAYFRRNNLEWRNGWIVQKSGEGNALGLVKFDMKDGQAIYLHDTSARSLFDRNVRQLSHGCVRVHDALGFADMIASDEGVVDKWQKARTSGENSYVPLPKEIPVRLLYHPAFVGAAGQVQYRPDNYGWNDPIAKALGFGGGGGQKYRTSFNDIGP</sequence>
<evidence type="ECO:0000256" key="3">
    <source>
        <dbReference type="ARBA" id="ARBA00022679"/>
    </source>
</evidence>
<dbReference type="GO" id="GO:0008360">
    <property type="term" value="P:regulation of cell shape"/>
    <property type="evidence" value="ECO:0007669"/>
    <property type="project" value="UniProtKB-UniRule"/>
</dbReference>
<comment type="similarity">
    <text evidence="2">Belongs to the YkuD family.</text>
</comment>
<dbReference type="PROSITE" id="PS51257">
    <property type="entry name" value="PROKAR_LIPOPROTEIN"/>
    <property type="match status" value="1"/>
</dbReference>
<dbReference type="EMBL" id="JAGRQC010000001">
    <property type="protein sequence ID" value="MBR0550982.1"/>
    <property type="molecule type" value="Genomic_DNA"/>
</dbReference>
<dbReference type="GO" id="GO:0016740">
    <property type="term" value="F:transferase activity"/>
    <property type="evidence" value="ECO:0007669"/>
    <property type="project" value="UniProtKB-KW"/>
</dbReference>
<feature type="signal peptide" evidence="9">
    <location>
        <begin position="1"/>
        <end position="23"/>
    </location>
</feature>
<dbReference type="PANTHER" id="PTHR41533:SF2">
    <property type="entry name" value="BLR7131 PROTEIN"/>
    <property type="match status" value="1"/>
</dbReference>
<dbReference type="InterPro" id="IPR036365">
    <property type="entry name" value="PGBD-like_sf"/>
</dbReference>